<evidence type="ECO:0000313" key="4">
    <source>
        <dbReference type="Proteomes" id="UP000593578"/>
    </source>
</evidence>
<dbReference type="CDD" id="cd00159">
    <property type="entry name" value="RhoGAP"/>
    <property type="match status" value="1"/>
</dbReference>
<evidence type="ECO:0000256" key="1">
    <source>
        <dbReference type="SAM" id="MobiDB-lite"/>
    </source>
</evidence>
<feature type="compositionally biased region" description="Basic and acidic residues" evidence="1">
    <location>
        <begin position="247"/>
        <end position="258"/>
    </location>
</feature>
<dbReference type="EMBL" id="JABEZZ010000009">
    <property type="protein sequence ID" value="MBA0594443.1"/>
    <property type="molecule type" value="Genomic_DNA"/>
</dbReference>
<proteinExistence type="predicted"/>
<dbReference type="SMART" id="SM00324">
    <property type="entry name" value="RhoGAP"/>
    <property type="match status" value="1"/>
</dbReference>
<dbReference type="PANTHER" id="PTHR46265">
    <property type="entry name" value="RHO GTPASE-ACTIVATING PROTEIN 7"/>
    <property type="match status" value="1"/>
</dbReference>
<dbReference type="InterPro" id="IPR008936">
    <property type="entry name" value="Rho_GTPase_activation_prot"/>
</dbReference>
<feature type="domain" description="Rho-GAP" evidence="2">
    <location>
        <begin position="17"/>
        <end position="217"/>
    </location>
</feature>
<evidence type="ECO:0000259" key="2">
    <source>
        <dbReference type="PROSITE" id="PS50238"/>
    </source>
</evidence>
<evidence type="ECO:0000313" key="3">
    <source>
        <dbReference type="EMBL" id="MBA0594443.1"/>
    </source>
</evidence>
<dbReference type="Proteomes" id="UP000593578">
    <property type="component" value="Unassembled WGS sequence"/>
</dbReference>
<dbReference type="InterPro" id="IPR052799">
    <property type="entry name" value="Rho_GAP_Regulators"/>
</dbReference>
<dbReference type="AlphaFoldDB" id="A0A7J8PZ85"/>
<dbReference type="FunFam" id="1.10.555.10:FF:000052">
    <property type="entry name" value="Rho GTPase-activating protein REN1"/>
    <property type="match status" value="1"/>
</dbReference>
<sequence length="290" mass="31837">RDKRTAKSLVVGRPILLALEDIDGSPSFLEKALRFLEKFGTKVEGILRQSADVEEVDRRVQEYEQGKTEFGSDEDAHVVGDCVKHVLRELPSSPVPASCCTALLEAYKIDRKEARISAMCSAIFETFPEPNRRLLQRILKMMHTISSHSNENRMTPSAVAACMAPLLLRPLLAGECELEDDFDATGDNSAQLLAAANAANNAQAIIATLLEEYENIFDDENLQRCSISADSRVENSGSEDSSDDENPDMKDNGYHDAENEASPDTDEDPSRVLSGKLSESSGYAGSDLYD</sequence>
<feature type="region of interest" description="Disordered" evidence="1">
    <location>
        <begin position="228"/>
        <end position="290"/>
    </location>
</feature>
<feature type="non-terminal residue" evidence="3">
    <location>
        <position position="290"/>
    </location>
</feature>
<feature type="non-terminal residue" evidence="3">
    <location>
        <position position="1"/>
    </location>
</feature>
<dbReference type="SUPFAM" id="SSF48350">
    <property type="entry name" value="GTPase activation domain, GAP"/>
    <property type="match status" value="1"/>
</dbReference>
<dbReference type="Pfam" id="PF00620">
    <property type="entry name" value="RhoGAP"/>
    <property type="match status" value="1"/>
</dbReference>
<comment type="caution">
    <text evidence="3">The sequence shown here is derived from an EMBL/GenBank/DDBJ whole genome shotgun (WGS) entry which is preliminary data.</text>
</comment>
<organism evidence="3 4">
    <name type="scientific">Gossypium raimondii</name>
    <name type="common">Peruvian cotton</name>
    <name type="synonym">Gossypium klotzschianum subsp. raimondii</name>
    <dbReference type="NCBI Taxonomy" id="29730"/>
    <lineage>
        <taxon>Eukaryota</taxon>
        <taxon>Viridiplantae</taxon>
        <taxon>Streptophyta</taxon>
        <taxon>Embryophyta</taxon>
        <taxon>Tracheophyta</taxon>
        <taxon>Spermatophyta</taxon>
        <taxon>Magnoliopsida</taxon>
        <taxon>eudicotyledons</taxon>
        <taxon>Gunneridae</taxon>
        <taxon>Pentapetalae</taxon>
        <taxon>rosids</taxon>
        <taxon>malvids</taxon>
        <taxon>Malvales</taxon>
        <taxon>Malvaceae</taxon>
        <taxon>Malvoideae</taxon>
        <taxon>Gossypium</taxon>
    </lineage>
</organism>
<accession>A0A7J8PZ85</accession>
<dbReference type="PANTHER" id="PTHR46265:SF2">
    <property type="entry name" value="RHO GTPASE-ACTIVATING PROTEIN 7"/>
    <property type="match status" value="1"/>
</dbReference>
<dbReference type="GO" id="GO:0007165">
    <property type="term" value="P:signal transduction"/>
    <property type="evidence" value="ECO:0007669"/>
    <property type="project" value="InterPro"/>
</dbReference>
<dbReference type="Gene3D" id="1.10.555.10">
    <property type="entry name" value="Rho GTPase activation protein"/>
    <property type="match status" value="1"/>
</dbReference>
<protein>
    <recommendedName>
        <fullName evidence="2">Rho-GAP domain-containing protein</fullName>
    </recommendedName>
</protein>
<name>A0A7J8PZ85_GOSRA</name>
<reference evidence="3 4" key="1">
    <citation type="journal article" date="2019" name="Genome Biol. Evol.">
        <title>Insights into the evolution of the New World diploid cottons (Gossypium, subgenus Houzingenia) based on genome sequencing.</title>
        <authorList>
            <person name="Grover C.E."/>
            <person name="Arick M.A. 2nd"/>
            <person name="Thrash A."/>
            <person name="Conover J.L."/>
            <person name="Sanders W.S."/>
            <person name="Peterson D.G."/>
            <person name="Frelichowski J.E."/>
            <person name="Scheffler J.A."/>
            <person name="Scheffler B.E."/>
            <person name="Wendel J.F."/>
        </authorList>
    </citation>
    <scope>NUCLEOTIDE SEQUENCE [LARGE SCALE GENOMIC DNA]</scope>
    <source>
        <strain evidence="3">8</strain>
        <tissue evidence="3">Leaf</tissue>
    </source>
</reference>
<dbReference type="InterPro" id="IPR000198">
    <property type="entry name" value="RhoGAP_dom"/>
</dbReference>
<dbReference type="PROSITE" id="PS50238">
    <property type="entry name" value="RHOGAP"/>
    <property type="match status" value="1"/>
</dbReference>
<gene>
    <name evidence="3" type="ORF">Gorai_011348</name>
</gene>